<protein>
    <submittedName>
        <fullName evidence="3">Beta-lactamase-related domain-containing protein</fullName>
    </submittedName>
</protein>
<dbReference type="AlphaFoldDB" id="A0A914V5C2"/>
<name>A0A914V5C2_9BILA</name>
<dbReference type="Pfam" id="PF00144">
    <property type="entry name" value="Beta-lactamase"/>
    <property type="match status" value="1"/>
</dbReference>
<dbReference type="Pfam" id="PF17660">
    <property type="entry name" value="BTRD1"/>
    <property type="match status" value="1"/>
</dbReference>
<dbReference type="Proteomes" id="UP000887566">
    <property type="component" value="Unplaced"/>
</dbReference>
<accession>A0A914V5C2</accession>
<dbReference type="PANTHER" id="PTHR46825:SF13">
    <property type="entry name" value="BETA-LACTAMASE-RELATED DOMAIN-CONTAINING PROTEIN"/>
    <property type="match status" value="1"/>
</dbReference>
<sequence length="607" mass="67572">MGGTAFPGDDPCLRPDCTIETKCCLSGLTTQRNVEDNEKREFALTDVCGATLHDRIVYPSLWQKYQNVSTELWFPSGAQDSFFLEKLKREAKGYRLTRLCGFEGLNGTTEFVAVWQRPTLSTKPQEVIFNRPLSDCIQTNSAMENRNFIPVLFQAFRIKSDIRCNAIYEQRPGATGRIEMGTNVEKMTEKLKSSGMVPQQISSYLNSIGQRQYIVLCTTAIINRYPVPYPVWHTNTIPIIYYRNSNEQFPKSKTDFIEDKMRKFMIRYDIPAVSFAVSYNESLKLAFGMGLADIRTGKQATAESLYRIASISKPITAVAIFKLVEAGSLQLDSPVFGPSGILGTRYGNSVTEKHLNRVTVRHLLEHTVGAWPNGPGDTAFQSIDKSADDLIADVLKSNPLEQPPGDLFVYSNFGYLLLGKVIEAVSKLSYEQFVEANIFQPTGVFDAQVGGDLVGDALPNEVVYYMSPSSGNPYDLPSMKRNGPFAGWVASPIDLLRLMSHLDGFTNKVDILSPESIALLSSATIVSDEAYSRGWVIGSNGWNGWLHSGILPGAASLLVRLDNGVTFAVAMNSEINQKGLQNFWMSIHYLMHHIIDSLDQYPDNDLF</sequence>
<dbReference type="InterPro" id="IPR049511">
    <property type="entry name" value="PGH-like_rpt"/>
</dbReference>
<dbReference type="WBParaSite" id="PSAMB.scaffold1553size30057.g13823.t1">
    <property type="protein sequence ID" value="PSAMB.scaffold1553size30057.g13823.t1"/>
    <property type="gene ID" value="PSAMB.scaffold1553size30057.g13823"/>
</dbReference>
<dbReference type="PANTHER" id="PTHR46825">
    <property type="entry name" value="D-ALANYL-D-ALANINE-CARBOXYPEPTIDASE/ENDOPEPTIDASE AMPH"/>
    <property type="match status" value="1"/>
</dbReference>
<keyword evidence="2" id="KW-1185">Reference proteome</keyword>
<evidence type="ECO:0000313" key="2">
    <source>
        <dbReference type="Proteomes" id="UP000887566"/>
    </source>
</evidence>
<dbReference type="InterPro" id="IPR012338">
    <property type="entry name" value="Beta-lactam/transpept-like"/>
</dbReference>
<dbReference type="InterPro" id="IPR001466">
    <property type="entry name" value="Beta-lactam-related"/>
</dbReference>
<organism evidence="2 3">
    <name type="scientific">Plectus sambesii</name>
    <dbReference type="NCBI Taxonomy" id="2011161"/>
    <lineage>
        <taxon>Eukaryota</taxon>
        <taxon>Metazoa</taxon>
        <taxon>Ecdysozoa</taxon>
        <taxon>Nematoda</taxon>
        <taxon>Chromadorea</taxon>
        <taxon>Plectida</taxon>
        <taxon>Plectina</taxon>
        <taxon>Plectoidea</taxon>
        <taxon>Plectidae</taxon>
        <taxon>Plectus</taxon>
    </lineage>
</organism>
<evidence type="ECO:0000313" key="3">
    <source>
        <dbReference type="WBParaSite" id="PSAMB.scaffold1553size30057.g13823.t1"/>
    </source>
</evidence>
<feature type="domain" description="Beta-lactamase-related" evidence="1">
    <location>
        <begin position="258"/>
        <end position="576"/>
    </location>
</feature>
<evidence type="ECO:0000259" key="1">
    <source>
        <dbReference type="Pfam" id="PF00144"/>
    </source>
</evidence>
<dbReference type="Gene3D" id="3.40.710.10">
    <property type="entry name" value="DD-peptidase/beta-lactamase superfamily"/>
    <property type="match status" value="1"/>
</dbReference>
<dbReference type="SUPFAM" id="SSF56601">
    <property type="entry name" value="beta-lactamase/transpeptidase-like"/>
    <property type="match status" value="1"/>
</dbReference>
<reference evidence="3" key="1">
    <citation type="submission" date="2022-11" db="UniProtKB">
        <authorList>
            <consortium name="WormBaseParasite"/>
        </authorList>
    </citation>
    <scope>IDENTIFICATION</scope>
</reference>
<dbReference type="InterPro" id="IPR050491">
    <property type="entry name" value="AmpC-like"/>
</dbReference>
<proteinExistence type="predicted"/>